<keyword evidence="1" id="KW-0732">Signal</keyword>
<dbReference type="EMBL" id="DVNZ01000166">
    <property type="protein sequence ID" value="HIU94551.1"/>
    <property type="molecule type" value="Genomic_DNA"/>
</dbReference>
<gene>
    <name evidence="2" type="ORF">IAD24_05260</name>
</gene>
<name>A0A9D1N434_9FIRM</name>
<evidence type="ECO:0008006" key="4">
    <source>
        <dbReference type="Google" id="ProtNLM"/>
    </source>
</evidence>
<organism evidence="2 3">
    <name type="scientific">Candidatus Aphodomorpha intestinavium</name>
    <dbReference type="NCBI Taxonomy" id="2840672"/>
    <lineage>
        <taxon>Bacteria</taxon>
        <taxon>Bacillati</taxon>
        <taxon>Bacillota</taxon>
        <taxon>Clostridia</taxon>
        <taxon>Eubacteriales</taxon>
        <taxon>Candidatus Aphodomorpha</taxon>
    </lineage>
</organism>
<accession>A0A9D1N434</accession>
<evidence type="ECO:0000313" key="3">
    <source>
        <dbReference type="Proteomes" id="UP000824128"/>
    </source>
</evidence>
<evidence type="ECO:0000256" key="1">
    <source>
        <dbReference type="SAM" id="SignalP"/>
    </source>
</evidence>
<protein>
    <recommendedName>
        <fullName evidence="4">Lipoprotein</fullName>
    </recommendedName>
</protein>
<reference evidence="2" key="1">
    <citation type="submission" date="2020-10" db="EMBL/GenBank/DDBJ databases">
        <authorList>
            <person name="Gilroy R."/>
        </authorList>
    </citation>
    <scope>NUCLEOTIDE SEQUENCE</scope>
    <source>
        <strain evidence="2">ChiGjej2B2-16831</strain>
    </source>
</reference>
<feature type="chain" id="PRO_5038690783" description="Lipoprotein" evidence="1">
    <location>
        <begin position="23"/>
        <end position="176"/>
    </location>
</feature>
<evidence type="ECO:0000313" key="2">
    <source>
        <dbReference type="EMBL" id="HIU94551.1"/>
    </source>
</evidence>
<proteinExistence type="predicted"/>
<dbReference type="AlphaFoldDB" id="A0A9D1N434"/>
<feature type="signal peptide" evidence="1">
    <location>
        <begin position="1"/>
        <end position="22"/>
    </location>
</feature>
<comment type="caution">
    <text evidence="2">The sequence shown here is derived from an EMBL/GenBank/DDBJ whole genome shotgun (WGS) entry which is preliminary data.</text>
</comment>
<sequence length="176" mass="18697">MRGRGALLCLLALLLAALPACVRIEPEISGTPTPSATPTPTPAPFVLETTAAPVPTDLLGNRVEMDDHYFRYYLSFGDLRVYEYGTGTFLDGVCVNAYPLPLDGVVNIVYRSEDGRVCGTGRIHNAEGGTVLESGSNAIYAEILTDIDVQGMDFTLEIETPFTPVEPETAAGGNGA</sequence>
<dbReference type="Proteomes" id="UP000824128">
    <property type="component" value="Unassembled WGS sequence"/>
</dbReference>
<reference evidence="2" key="2">
    <citation type="journal article" date="2021" name="PeerJ">
        <title>Extensive microbial diversity within the chicken gut microbiome revealed by metagenomics and culture.</title>
        <authorList>
            <person name="Gilroy R."/>
            <person name="Ravi A."/>
            <person name="Getino M."/>
            <person name="Pursley I."/>
            <person name="Horton D.L."/>
            <person name="Alikhan N.F."/>
            <person name="Baker D."/>
            <person name="Gharbi K."/>
            <person name="Hall N."/>
            <person name="Watson M."/>
            <person name="Adriaenssens E.M."/>
            <person name="Foster-Nyarko E."/>
            <person name="Jarju S."/>
            <person name="Secka A."/>
            <person name="Antonio M."/>
            <person name="Oren A."/>
            <person name="Chaudhuri R.R."/>
            <person name="La Ragione R."/>
            <person name="Hildebrand F."/>
            <person name="Pallen M.J."/>
        </authorList>
    </citation>
    <scope>NUCLEOTIDE SEQUENCE</scope>
    <source>
        <strain evidence="2">ChiGjej2B2-16831</strain>
    </source>
</reference>